<dbReference type="GO" id="GO:0015067">
    <property type="term" value="F:amidinotransferase activity"/>
    <property type="evidence" value="ECO:0007669"/>
    <property type="project" value="InterPro"/>
</dbReference>
<proteinExistence type="inferred from homology"/>
<dbReference type="SUPFAM" id="SSF55909">
    <property type="entry name" value="Pentein"/>
    <property type="match status" value="1"/>
</dbReference>
<protein>
    <recommendedName>
        <fullName evidence="5">Inosamine-phosphate amidinotransferase 1</fullName>
    </recommendedName>
</protein>
<accession>A0A1G2BP15</accession>
<comment type="similarity">
    <text evidence="1">Belongs to the amidinotransferase family.</text>
</comment>
<gene>
    <name evidence="3" type="ORF">A3H70_03745</name>
</gene>
<keyword evidence="2" id="KW-0808">Transferase</keyword>
<sequence>METTAHKAGKINSHNEWDKLREVIVGTAEGTKAVLTWTKPEPIPEVAKEKAYELAREAYPQWFLDEIDEDLNGLCEVLKQYRAKVYRPQVYDLSNMYSSPYSWSSTGNNVYNVRDLHLVIGNTVVESPSMIKSRYFEATALYPIWYEYMKEGFRWVCGPKPKLVGDVVIPYYRDENARKLTEEDILYQQLTDGRIEKLHKVTENEILFEAATVLRMGKDLLYLVSSAGNYLGAKWLQAVLGDEYRVHATEEVYRSSHIDSTFMCLRPGLVLVNSIRVNEKNMPKMFDKWDKIWFSDVAAVTEHEMKFQKEVRDPIGKKLQALGFETNMELLASPWVGMNLLSLDPYTAVVDQRQVNLIKVLENHGITVIPVRMRHIYTQGGGIHCATLDTVRESKLESYFD</sequence>
<dbReference type="Proteomes" id="UP000178109">
    <property type="component" value="Unassembled WGS sequence"/>
</dbReference>
<evidence type="ECO:0000313" key="4">
    <source>
        <dbReference type="Proteomes" id="UP000178109"/>
    </source>
</evidence>
<evidence type="ECO:0000256" key="1">
    <source>
        <dbReference type="ARBA" id="ARBA00006943"/>
    </source>
</evidence>
<dbReference type="InterPro" id="IPR033195">
    <property type="entry name" value="AmidinoTrfase"/>
</dbReference>
<dbReference type="EMBL" id="MHKO01000059">
    <property type="protein sequence ID" value="OGY90874.1"/>
    <property type="molecule type" value="Genomic_DNA"/>
</dbReference>
<dbReference type="AlphaFoldDB" id="A0A1G2BP15"/>
<name>A0A1G2BP15_9BACT</name>
<evidence type="ECO:0000256" key="2">
    <source>
        <dbReference type="ARBA" id="ARBA00022679"/>
    </source>
</evidence>
<dbReference type="Gene3D" id="3.75.10.10">
    <property type="entry name" value="L-arginine/glycine Amidinotransferase, Chain A"/>
    <property type="match status" value="1"/>
</dbReference>
<comment type="caution">
    <text evidence="3">The sequence shown here is derived from an EMBL/GenBank/DDBJ whole genome shotgun (WGS) entry which is preliminary data.</text>
</comment>
<dbReference type="PANTHER" id="PTHR10488:SF1">
    <property type="entry name" value="GLYCINE AMIDINOTRANSFERASE, MITOCHONDRIAL"/>
    <property type="match status" value="1"/>
</dbReference>
<evidence type="ECO:0000313" key="3">
    <source>
        <dbReference type="EMBL" id="OGY90874.1"/>
    </source>
</evidence>
<dbReference type="STRING" id="1798553.A3H70_03745"/>
<organism evidence="3 4">
    <name type="scientific">Candidatus Komeilibacteria bacterium RIFCSPLOWO2_02_FULL_48_11</name>
    <dbReference type="NCBI Taxonomy" id="1798553"/>
    <lineage>
        <taxon>Bacteria</taxon>
        <taxon>Candidatus Komeiliibacteriota</taxon>
    </lineage>
</organism>
<reference evidence="3 4" key="1">
    <citation type="journal article" date="2016" name="Nat. Commun.">
        <title>Thousands of microbial genomes shed light on interconnected biogeochemical processes in an aquifer system.</title>
        <authorList>
            <person name="Anantharaman K."/>
            <person name="Brown C.T."/>
            <person name="Hug L.A."/>
            <person name="Sharon I."/>
            <person name="Castelle C.J."/>
            <person name="Probst A.J."/>
            <person name="Thomas B.C."/>
            <person name="Singh A."/>
            <person name="Wilkins M.J."/>
            <person name="Karaoz U."/>
            <person name="Brodie E.L."/>
            <person name="Williams K.H."/>
            <person name="Hubbard S.S."/>
            <person name="Banfield J.F."/>
        </authorList>
    </citation>
    <scope>NUCLEOTIDE SEQUENCE [LARGE SCALE GENOMIC DNA]</scope>
</reference>
<dbReference type="PANTHER" id="PTHR10488">
    <property type="entry name" value="GLYCINE AMIDINOTRANSFERASE, MITOCHONDRIAL"/>
    <property type="match status" value="1"/>
</dbReference>
<evidence type="ECO:0008006" key="5">
    <source>
        <dbReference type="Google" id="ProtNLM"/>
    </source>
</evidence>